<dbReference type="AlphaFoldDB" id="A0A414LGL3"/>
<protein>
    <recommendedName>
        <fullName evidence="1">Dynamin N-terminal domain-containing protein</fullName>
    </recommendedName>
</protein>
<evidence type="ECO:0000259" key="1">
    <source>
        <dbReference type="Pfam" id="PF00350"/>
    </source>
</evidence>
<dbReference type="RefSeq" id="WP_118221391.1">
    <property type="nucleotide sequence ID" value="NZ_JADNIJ010000011.1"/>
</dbReference>
<dbReference type="EMBL" id="QSKV01000003">
    <property type="protein sequence ID" value="RHE93791.1"/>
    <property type="molecule type" value="Genomic_DNA"/>
</dbReference>
<dbReference type="Pfam" id="PF00350">
    <property type="entry name" value="Dynamin_N"/>
    <property type="match status" value="1"/>
</dbReference>
<proteinExistence type="predicted"/>
<evidence type="ECO:0000313" key="3">
    <source>
        <dbReference type="Proteomes" id="UP000285650"/>
    </source>
</evidence>
<evidence type="ECO:0000313" key="2">
    <source>
        <dbReference type="EMBL" id="RHE93791.1"/>
    </source>
</evidence>
<reference evidence="2 3" key="1">
    <citation type="submission" date="2018-08" db="EMBL/GenBank/DDBJ databases">
        <title>A genome reference for cultivated species of the human gut microbiota.</title>
        <authorList>
            <person name="Zou Y."/>
            <person name="Xue W."/>
            <person name="Luo G."/>
        </authorList>
    </citation>
    <scope>NUCLEOTIDE SEQUENCE [LARGE SCALE GENOMIC DNA]</scope>
    <source>
        <strain evidence="2 3">AM27-17</strain>
    </source>
</reference>
<gene>
    <name evidence="2" type="ORF">DW712_06950</name>
</gene>
<name>A0A414LGL3_9BACE</name>
<organism evidence="2 3">
    <name type="scientific">Bacteroides intestinalis</name>
    <dbReference type="NCBI Taxonomy" id="329854"/>
    <lineage>
        <taxon>Bacteria</taxon>
        <taxon>Pseudomonadati</taxon>
        <taxon>Bacteroidota</taxon>
        <taxon>Bacteroidia</taxon>
        <taxon>Bacteroidales</taxon>
        <taxon>Bacteroidaceae</taxon>
        <taxon>Bacteroides</taxon>
    </lineage>
</organism>
<feature type="domain" description="Dynamin N-terminal" evidence="1">
    <location>
        <begin position="45"/>
        <end position="177"/>
    </location>
</feature>
<dbReference type="Proteomes" id="UP000285650">
    <property type="component" value="Unassembled WGS sequence"/>
</dbReference>
<dbReference type="InterPro" id="IPR045063">
    <property type="entry name" value="Dynamin_N"/>
</dbReference>
<comment type="caution">
    <text evidence="2">The sequence shown here is derived from an EMBL/GenBank/DDBJ whole genome shotgun (WGS) entry which is preliminary data.</text>
</comment>
<dbReference type="SUPFAM" id="SSF52540">
    <property type="entry name" value="P-loop containing nucleoside triphosphate hydrolases"/>
    <property type="match status" value="1"/>
</dbReference>
<accession>A0A414LGL3</accession>
<dbReference type="InterPro" id="IPR027417">
    <property type="entry name" value="P-loop_NTPase"/>
</dbReference>
<sequence>MENRYNIEGIEIGLEEIVRLIPNDLYALKESIRQSIRKLHEPMQLAIIGKISTSKSTLVNAILGKDEVMATGQMEVTYNVGWLKYGTPNNDIIIHHKDGSPDTHKHPEEFMSWTVDSEAKRELLNNVSYIETFDDAEILREINIIDTPGLDAYRKKDSQNTLDFLKKVRPDAVIMLFTNSIAENTLEVVKDFNSGGNFNPLNAIGVLSKIDLLWMQDDEREKTALQIGQRMASNKLKNMPLLRKTLFNIYPISSLLFLKASTLNEKEFSLIKRLAENDLDMLPCLTLSADDFIDTAYEVSIGIDDRKQLLKNLDIYAVDLLVRFVAENRHATLVDARELLYRESGAYAFMKVLHNHFGSRAKLIKLESIYQTLLQCIKGERVRHAGNNAMDKTINLIEQRISDTFSSLVQEHKEYELLNRIYCNEIDLEEDVVEEFRRLCGEFGSSAPERLAFEVGKCSVQEMIERASERELYWRKEVNNEFDPDEKDWMRTILASYSSLRHKLKVMDYQYNQANAFLFNR</sequence>
<dbReference type="Gene3D" id="3.40.50.300">
    <property type="entry name" value="P-loop containing nucleotide triphosphate hydrolases"/>
    <property type="match status" value="1"/>
</dbReference>